<keyword evidence="6" id="KW-1185">Reference proteome</keyword>
<dbReference type="PRINTS" id="PR01790">
    <property type="entry name" value="SMP30FAMILY"/>
</dbReference>
<proteinExistence type="inferred from homology"/>
<dbReference type="EMBL" id="RCZD01000007">
    <property type="protein sequence ID" value="TPG60779.1"/>
    <property type="molecule type" value="Genomic_DNA"/>
</dbReference>
<dbReference type="RefSeq" id="WP_140473467.1">
    <property type="nucleotide sequence ID" value="NZ_RCZD01000007.1"/>
</dbReference>
<dbReference type="Pfam" id="PF08450">
    <property type="entry name" value="SGL"/>
    <property type="match status" value="1"/>
</dbReference>
<accession>A0A502GF95</accession>
<evidence type="ECO:0000259" key="4">
    <source>
        <dbReference type="Pfam" id="PF08450"/>
    </source>
</evidence>
<evidence type="ECO:0000313" key="6">
    <source>
        <dbReference type="Proteomes" id="UP000317663"/>
    </source>
</evidence>
<name>A0A502GF95_9GAMM</name>
<dbReference type="SUPFAM" id="SSF63829">
    <property type="entry name" value="Calcium-dependent phosphotriesterase"/>
    <property type="match status" value="1"/>
</dbReference>
<feature type="binding site" evidence="3">
    <location>
        <position position="14"/>
    </location>
    <ligand>
        <name>a divalent metal cation</name>
        <dbReference type="ChEBI" id="CHEBI:60240"/>
    </ligand>
</feature>
<reference evidence="5 6" key="1">
    <citation type="journal article" date="2019" name="Environ. Microbiol.">
        <title>Species interactions and distinct microbial communities in high Arctic permafrost affected cryosols are associated with the CH4 and CO2 gas fluxes.</title>
        <authorList>
            <person name="Altshuler I."/>
            <person name="Hamel J."/>
            <person name="Turney S."/>
            <person name="Magnuson E."/>
            <person name="Levesque R."/>
            <person name="Greer C."/>
            <person name="Whyte L.G."/>
        </authorList>
    </citation>
    <scope>NUCLEOTIDE SEQUENCE [LARGE SCALE GENOMIC DNA]</scope>
    <source>
        <strain evidence="5 6">E4</strain>
    </source>
</reference>
<dbReference type="AlphaFoldDB" id="A0A502GF95"/>
<comment type="caution">
    <text evidence="5">The sequence shown here is derived from an EMBL/GenBank/DDBJ whole genome shotgun (WGS) entry which is preliminary data.</text>
</comment>
<dbReference type="Gene3D" id="2.120.10.30">
    <property type="entry name" value="TolB, C-terminal domain"/>
    <property type="match status" value="1"/>
</dbReference>
<dbReference type="InterPro" id="IPR005511">
    <property type="entry name" value="SMP-30"/>
</dbReference>
<dbReference type="OrthoDB" id="9775406at2"/>
<comment type="cofactor">
    <cofactor evidence="3">
        <name>Zn(2+)</name>
        <dbReference type="ChEBI" id="CHEBI:29105"/>
    </cofactor>
    <text evidence="3">Binds 1 divalent metal cation per subunit.</text>
</comment>
<dbReference type="InterPro" id="IPR011042">
    <property type="entry name" value="6-blade_b-propeller_TolB-like"/>
</dbReference>
<evidence type="ECO:0000313" key="5">
    <source>
        <dbReference type="EMBL" id="TPG60779.1"/>
    </source>
</evidence>
<gene>
    <name evidence="5" type="ORF">EAH77_14315</name>
</gene>
<protein>
    <submittedName>
        <fullName evidence="5">SMP-30/gluconolactonase/LRE family protein</fullName>
    </submittedName>
</protein>
<feature type="binding site" evidence="3">
    <location>
        <position position="148"/>
    </location>
    <ligand>
        <name>a divalent metal cation</name>
        <dbReference type="ChEBI" id="CHEBI:60240"/>
    </ligand>
</feature>
<evidence type="ECO:0000256" key="1">
    <source>
        <dbReference type="ARBA" id="ARBA00008853"/>
    </source>
</evidence>
<dbReference type="PANTHER" id="PTHR10907">
    <property type="entry name" value="REGUCALCIN"/>
    <property type="match status" value="1"/>
</dbReference>
<keyword evidence="3" id="KW-0479">Metal-binding</keyword>
<organism evidence="5 6">
    <name type="scientific">Ewingella americana</name>
    <dbReference type="NCBI Taxonomy" id="41202"/>
    <lineage>
        <taxon>Bacteria</taxon>
        <taxon>Pseudomonadati</taxon>
        <taxon>Pseudomonadota</taxon>
        <taxon>Gammaproteobacteria</taxon>
        <taxon>Enterobacterales</taxon>
        <taxon>Yersiniaceae</taxon>
        <taxon>Ewingella</taxon>
    </lineage>
</organism>
<comment type="similarity">
    <text evidence="1">Belongs to the SMP-30/CGR1 family.</text>
</comment>
<dbReference type="InterPro" id="IPR013658">
    <property type="entry name" value="SGL"/>
</dbReference>
<feature type="binding site" evidence="3">
    <location>
        <position position="193"/>
    </location>
    <ligand>
        <name>a divalent metal cation</name>
        <dbReference type="ChEBI" id="CHEBI:60240"/>
    </ligand>
</feature>
<dbReference type="GO" id="GO:0005509">
    <property type="term" value="F:calcium ion binding"/>
    <property type="evidence" value="ECO:0007669"/>
    <property type="project" value="TreeGrafter"/>
</dbReference>
<feature type="domain" description="SMP-30/Gluconolactonase/LRE-like region" evidence="4">
    <location>
        <begin position="12"/>
        <end position="251"/>
    </location>
</feature>
<dbReference type="PANTHER" id="PTHR10907:SF47">
    <property type="entry name" value="REGUCALCIN"/>
    <property type="match status" value="1"/>
</dbReference>
<dbReference type="Proteomes" id="UP000317663">
    <property type="component" value="Unassembled WGS sequence"/>
</dbReference>
<keyword evidence="3" id="KW-0862">Zinc</keyword>
<dbReference type="GO" id="GO:0019853">
    <property type="term" value="P:L-ascorbic acid biosynthetic process"/>
    <property type="evidence" value="ECO:0007669"/>
    <property type="project" value="TreeGrafter"/>
</dbReference>
<feature type="binding site" evidence="3">
    <location>
        <position position="97"/>
    </location>
    <ligand>
        <name>substrate</name>
    </ligand>
</feature>
<evidence type="ECO:0000256" key="2">
    <source>
        <dbReference type="PIRSR" id="PIRSR605511-1"/>
    </source>
</evidence>
<evidence type="ECO:0000256" key="3">
    <source>
        <dbReference type="PIRSR" id="PIRSR605511-2"/>
    </source>
</evidence>
<sequence>MFSIAADVRNTLGECPLWCERTRRLYWTDIECSELLALEEGDDAVMRWSLPERLGSFALTEKSHILLMGLASRLAFYDLNTGILTTVAASPGETGTRTGDGRCDRAGNFVFGTMDEGYPVKVIGKFHRLNAATLTVETLALPEVAIPNSICFSPDGRTIYYSDSMQGKIFCCDYPSLDKPRVFTETVGNGAPDGSCVDAMGYLWNAEWGGNRIVRYSPDGTTDTILPSPGIQSTCPILAGEGFTNLYCTTASVGLSAPSIYDGALLKAESAVFAGLPESRFAA</sequence>
<feature type="active site" description="Proton donor/acceptor" evidence="2">
    <location>
        <position position="193"/>
    </location>
</feature>
<dbReference type="GO" id="GO:0004341">
    <property type="term" value="F:gluconolactonase activity"/>
    <property type="evidence" value="ECO:0007669"/>
    <property type="project" value="TreeGrafter"/>
</dbReference>